<keyword evidence="14 17" id="KW-0496">Mitochondrion</keyword>
<comment type="function">
    <text evidence="1">Core subunit of the mitochondrial membrane respiratory chain NADH dehydrogenase (Complex I) that is believed to belong to the minimal assembly required for catalysis. Complex I functions in the transfer of electrons from NADH to the respiratory chain. The immediate electron acceptor for the enzyme is believed to be ubiquinone.</text>
</comment>
<dbReference type="AlphaFoldDB" id="A0AAU6PCJ2"/>
<evidence type="ECO:0000256" key="12">
    <source>
        <dbReference type="ARBA" id="ARBA00023027"/>
    </source>
</evidence>
<evidence type="ECO:0000256" key="8">
    <source>
        <dbReference type="ARBA" id="ARBA00022692"/>
    </source>
</evidence>
<gene>
    <name evidence="19" type="primary">ND4</name>
</gene>
<keyword evidence="13 17" id="KW-0830">Ubiquinone</keyword>
<dbReference type="GO" id="GO:0042773">
    <property type="term" value="P:ATP synthesis coupled electron transport"/>
    <property type="evidence" value="ECO:0007669"/>
    <property type="project" value="InterPro"/>
</dbReference>
<comment type="subcellular location">
    <subcellularLocation>
        <location evidence="2 17">Mitochondrion membrane</location>
        <topology evidence="2 17">Multi-pass membrane protein</topology>
    </subcellularLocation>
</comment>
<feature type="transmembrane region" description="Helical" evidence="17">
    <location>
        <begin position="78"/>
        <end position="95"/>
    </location>
</feature>
<evidence type="ECO:0000256" key="1">
    <source>
        <dbReference type="ARBA" id="ARBA00003257"/>
    </source>
</evidence>
<geneLocation type="mitochondrion" evidence="19"/>
<reference evidence="19" key="2">
    <citation type="submission" date="2024-06" db="EMBL/GenBank/DDBJ databases">
        <title>Expending Complete Mitogenomes of Ledrinae and Compositional heterogeneity effect on the phylogenetic inferences of paraphyletic family: Cicadellidae (Hemiptera: Cicadomorpha).</title>
        <authorList>
            <person name="Huang W."/>
            <person name="Yu T."/>
            <person name="Zhang Y."/>
        </authorList>
    </citation>
    <scope>NUCLEOTIDE SEQUENCE</scope>
</reference>
<evidence type="ECO:0000256" key="9">
    <source>
        <dbReference type="ARBA" id="ARBA00022967"/>
    </source>
</evidence>
<keyword evidence="15 17" id="KW-0472">Membrane</keyword>
<dbReference type="GO" id="GO:0008137">
    <property type="term" value="F:NADH dehydrogenase (ubiquinone) activity"/>
    <property type="evidence" value="ECO:0007669"/>
    <property type="project" value="UniProtKB-UniRule"/>
</dbReference>
<feature type="transmembrane region" description="Helical" evidence="17">
    <location>
        <begin position="237"/>
        <end position="255"/>
    </location>
</feature>
<dbReference type="GO" id="GO:0048039">
    <property type="term" value="F:ubiquinone binding"/>
    <property type="evidence" value="ECO:0007669"/>
    <property type="project" value="TreeGrafter"/>
</dbReference>
<dbReference type="PANTHER" id="PTHR43507:SF20">
    <property type="entry name" value="NADH-UBIQUINONE OXIDOREDUCTASE CHAIN 4"/>
    <property type="match status" value="1"/>
</dbReference>
<keyword evidence="6 17" id="KW-0813">Transport</keyword>
<evidence type="ECO:0000256" key="13">
    <source>
        <dbReference type="ARBA" id="ARBA00023075"/>
    </source>
</evidence>
<evidence type="ECO:0000256" key="5">
    <source>
        <dbReference type="ARBA" id="ARBA00021006"/>
    </source>
</evidence>
<keyword evidence="11 17" id="KW-1133">Transmembrane helix</keyword>
<dbReference type="PRINTS" id="PR01437">
    <property type="entry name" value="NUOXDRDTASE4"/>
</dbReference>
<keyword evidence="9" id="KW-1278">Translocase</keyword>
<feature type="transmembrane region" description="Helical" evidence="17">
    <location>
        <begin position="52"/>
        <end position="71"/>
    </location>
</feature>
<feature type="transmembrane region" description="Helical" evidence="17">
    <location>
        <begin position="205"/>
        <end position="225"/>
    </location>
</feature>
<evidence type="ECO:0000256" key="6">
    <source>
        <dbReference type="ARBA" id="ARBA00022448"/>
    </source>
</evidence>
<dbReference type="InterPro" id="IPR003918">
    <property type="entry name" value="NADH_UbQ_OxRdtase"/>
</dbReference>
<feature type="domain" description="NADH:quinone oxidoreductase/Mrp antiporter transmembrane" evidence="18">
    <location>
        <begin position="97"/>
        <end position="376"/>
    </location>
</feature>
<accession>A0AAU6PCJ2</accession>
<feature type="transmembrane region" description="Helical" evidence="17">
    <location>
        <begin position="286"/>
        <end position="306"/>
    </location>
</feature>
<evidence type="ECO:0000256" key="14">
    <source>
        <dbReference type="ARBA" id="ARBA00023128"/>
    </source>
</evidence>
<dbReference type="EMBL" id="MZ333275">
    <property type="protein sequence ID" value="WXH77242.1"/>
    <property type="molecule type" value="Genomic_DNA"/>
</dbReference>
<organism evidence="19">
    <name type="scientific">Destinoides conspicuus</name>
    <dbReference type="NCBI Taxonomy" id="3137869"/>
    <lineage>
        <taxon>Eukaryota</taxon>
        <taxon>Metazoa</taxon>
        <taxon>Ecdysozoa</taxon>
        <taxon>Arthropoda</taxon>
        <taxon>Hexapoda</taxon>
        <taxon>Insecta</taxon>
        <taxon>Pterygota</taxon>
        <taxon>Neoptera</taxon>
        <taxon>Paraneoptera</taxon>
        <taxon>Hemiptera</taxon>
        <taxon>Auchenorrhyncha</taxon>
        <taxon>Membracoidea</taxon>
        <taxon>Cicadellidae</taxon>
        <taxon>Ledrinae</taxon>
        <taxon>Destinoides</taxon>
    </lineage>
</organism>
<evidence type="ECO:0000256" key="7">
    <source>
        <dbReference type="ARBA" id="ARBA00022660"/>
    </source>
</evidence>
<comment type="similarity">
    <text evidence="3 17">Belongs to the complex I subunit 4 family.</text>
</comment>
<proteinExistence type="inferred from homology"/>
<dbReference type="GO" id="GO:0015990">
    <property type="term" value="P:electron transport coupled proton transport"/>
    <property type="evidence" value="ECO:0007669"/>
    <property type="project" value="TreeGrafter"/>
</dbReference>
<keyword evidence="10 17" id="KW-0249">Electron transport</keyword>
<evidence type="ECO:0000256" key="4">
    <source>
        <dbReference type="ARBA" id="ARBA00012944"/>
    </source>
</evidence>
<dbReference type="Pfam" id="PF00361">
    <property type="entry name" value="Proton_antipo_M"/>
    <property type="match status" value="1"/>
</dbReference>
<feature type="transmembrane region" description="Helical" evidence="17">
    <location>
        <begin position="262"/>
        <end position="280"/>
    </location>
</feature>
<dbReference type="GO" id="GO:0031966">
    <property type="term" value="C:mitochondrial membrane"/>
    <property type="evidence" value="ECO:0007669"/>
    <property type="project" value="UniProtKB-SubCell"/>
</dbReference>
<dbReference type="InterPro" id="IPR001750">
    <property type="entry name" value="ND/Mrp_TM"/>
</dbReference>
<keyword evidence="7 17" id="KW-0679">Respiratory chain</keyword>
<protein>
    <recommendedName>
        <fullName evidence="5 17">NADH-ubiquinone oxidoreductase chain 4</fullName>
        <ecNumber evidence="4 17">7.1.1.2</ecNumber>
    </recommendedName>
</protein>
<evidence type="ECO:0000256" key="3">
    <source>
        <dbReference type="ARBA" id="ARBA00009025"/>
    </source>
</evidence>
<name>A0AAU6PCJ2_9HEMI</name>
<keyword evidence="12 17" id="KW-0520">NAD</keyword>
<comment type="function">
    <text evidence="17">Core subunit of the mitochondrial membrane respiratory chain NADH dehydrogenase (Complex I) which catalyzes electron transfer from NADH through the respiratory chain, using ubiquinone as an electron acceptor. Essential for the catalytic activity and assembly of complex I.</text>
</comment>
<evidence type="ECO:0000256" key="17">
    <source>
        <dbReference type="RuleBase" id="RU003297"/>
    </source>
</evidence>
<feature type="transmembrane region" description="Helical" evidence="17">
    <location>
        <begin position="327"/>
        <end position="350"/>
    </location>
</feature>
<feature type="transmembrane region" description="Helical" evidence="17">
    <location>
        <begin position="129"/>
        <end position="152"/>
    </location>
</feature>
<feature type="transmembrane region" description="Helical" evidence="17">
    <location>
        <begin position="370"/>
        <end position="391"/>
    </location>
</feature>
<feature type="transmembrane region" description="Helical" evidence="17">
    <location>
        <begin position="172"/>
        <end position="193"/>
    </location>
</feature>
<dbReference type="EC" id="7.1.1.2" evidence="4 17"/>
<sequence length="431" mass="50145">MMIFLINNLTLIMMVKQKKMVILLMLLLMNEMTMKIPNSFFSDTCMYLGMDMWSQPLIMLTMLISALMTSLMKKKNSTLIFINIMMLITLTIMFLSMKMTWFYITFETSLIPMMIMIMGWGYQPERMTAGLYLLFYTMTASLPLLISILYIYKNNNTDLFMYKMEQQTSKMINLSISMAFLVKMPMFMLHFWLPKAHVQAPIFGSMILAGIMLKIGGMGIMRFSLIMENSFLLMSTFWYSFSIFGTIIISLICTVQGDIKSMIAYSSIAHMSMCLMSILTMTKTGFLGGMTMMISHGLCSSGMFFLSNMNYERTKSRSLFINKGMMMFFPSNSMMWFIFSCLNMGCPPSINFISEISILMTMLSFWNKSMLFIFIISFMVSYYSFFMFSYTQHGQNSSNLSSTNMSLKEYNIMNFHLYPMIMMTMTMEMYM</sequence>
<evidence type="ECO:0000256" key="11">
    <source>
        <dbReference type="ARBA" id="ARBA00022989"/>
    </source>
</evidence>
<comment type="catalytic activity">
    <reaction evidence="16 17">
        <text>a ubiquinone + NADH + 5 H(+)(in) = a ubiquinol + NAD(+) + 4 H(+)(out)</text>
        <dbReference type="Rhea" id="RHEA:29091"/>
        <dbReference type="Rhea" id="RHEA-COMP:9565"/>
        <dbReference type="Rhea" id="RHEA-COMP:9566"/>
        <dbReference type="ChEBI" id="CHEBI:15378"/>
        <dbReference type="ChEBI" id="CHEBI:16389"/>
        <dbReference type="ChEBI" id="CHEBI:17976"/>
        <dbReference type="ChEBI" id="CHEBI:57540"/>
        <dbReference type="ChEBI" id="CHEBI:57945"/>
        <dbReference type="EC" id="7.1.1.2"/>
    </reaction>
</comment>
<evidence type="ECO:0000256" key="15">
    <source>
        <dbReference type="ARBA" id="ARBA00023136"/>
    </source>
</evidence>
<dbReference type="PANTHER" id="PTHR43507">
    <property type="entry name" value="NADH-UBIQUINONE OXIDOREDUCTASE CHAIN 4"/>
    <property type="match status" value="1"/>
</dbReference>
<evidence type="ECO:0000313" key="19">
    <source>
        <dbReference type="EMBL" id="WXH77242.1"/>
    </source>
</evidence>
<feature type="transmembrane region" description="Helical" evidence="17">
    <location>
        <begin position="101"/>
        <end position="122"/>
    </location>
</feature>
<evidence type="ECO:0000259" key="18">
    <source>
        <dbReference type="Pfam" id="PF00361"/>
    </source>
</evidence>
<evidence type="ECO:0000256" key="10">
    <source>
        <dbReference type="ARBA" id="ARBA00022982"/>
    </source>
</evidence>
<dbReference type="GO" id="GO:0003954">
    <property type="term" value="F:NADH dehydrogenase activity"/>
    <property type="evidence" value="ECO:0007669"/>
    <property type="project" value="TreeGrafter"/>
</dbReference>
<keyword evidence="8 17" id="KW-0812">Transmembrane</keyword>
<evidence type="ECO:0000256" key="16">
    <source>
        <dbReference type="ARBA" id="ARBA00049551"/>
    </source>
</evidence>
<evidence type="ECO:0000256" key="2">
    <source>
        <dbReference type="ARBA" id="ARBA00004225"/>
    </source>
</evidence>
<reference evidence="19" key="1">
    <citation type="submission" date="2021-06" db="EMBL/GenBank/DDBJ databases">
        <authorList>
            <consortium name="Expending Complete Mitogenomes of Ledrinae and Compositional heterogeneity effect on the phylogenetic inferences of paraphyletic family: Cicadellidae (Hemiptera: Cicadomorpha)"/>
            <person name="Huang W."/>
            <person name="Yu T."/>
            <person name="Zhang Y."/>
        </authorList>
    </citation>
    <scope>NUCLEOTIDE SEQUENCE</scope>
</reference>